<feature type="compositionally biased region" description="Low complexity" evidence="1">
    <location>
        <begin position="26"/>
        <end position="36"/>
    </location>
</feature>
<evidence type="ECO:0000313" key="2">
    <source>
        <dbReference type="EMBL" id="RCI12458.1"/>
    </source>
</evidence>
<evidence type="ECO:0000256" key="1">
    <source>
        <dbReference type="SAM" id="MobiDB-lite"/>
    </source>
</evidence>
<feature type="compositionally biased region" description="Pro residues" evidence="1">
    <location>
        <begin position="37"/>
        <end position="52"/>
    </location>
</feature>
<dbReference type="AlphaFoldDB" id="A0A367LDF2"/>
<evidence type="ECO:0000313" key="3">
    <source>
        <dbReference type="Proteomes" id="UP000253664"/>
    </source>
</evidence>
<dbReference type="STRING" id="1330021.A0A367LDF2"/>
<keyword evidence="3" id="KW-1185">Reference proteome</keyword>
<name>A0A367LDF2_9HYPO</name>
<gene>
    <name evidence="2" type="ORF">L249_0432</name>
</gene>
<dbReference type="EMBL" id="LKCN02000007">
    <property type="protein sequence ID" value="RCI12458.1"/>
    <property type="molecule type" value="Genomic_DNA"/>
</dbReference>
<sequence>MAPDRHSLALFPLEEKVALGLTVLNSSGGSATTSSSYPPPEDSPVGGAPPPYIKCEKPRVPDSPEPLHLGRHRHSASASSCWHPSSPLARTPLVPPSSDMPLLPDRKGKSRAL</sequence>
<organism evidence="2 3">
    <name type="scientific">Ophiocordyceps polyrhachis-furcata BCC 54312</name>
    <dbReference type="NCBI Taxonomy" id="1330021"/>
    <lineage>
        <taxon>Eukaryota</taxon>
        <taxon>Fungi</taxon>
        <taxon>Dikarya</taxon>
        <taxon>Ascomycota</taxon>
        <taxon>Pezizomycotina</taxon>
        <taxon>Sordariomycetes</taxon>
        <taxon>Hypocreomycetidae</taxon>
        <taxon>Hypocreales</taxon>
        <taxon>Ophiocordycipitaceae</taxon>
        <taxon>Ophiocordyceps</taxon>
    </lineage>
</organism>
<comment type="caution">
    <text evidence="2">The sequence shown here is derived from an EMBL/GenBank/DDBJ whole genome shotgun (WGS) entry which is preliminary data.</text>
</comment>
<proteinExistence type="predicted"/>
<reference evidence="2 3" key="1">
    <citation type="journal article" date="2015" name="BMC Genomics">
        <title>Insights from the genome of Ophiocordyceps polyrhachis-furcata to pathogenicity and host specificity in insect fungi.</title>
        <authorList>
            <person name="Wichadakul D."/>
            <person name="Kobmoo N."/>
            <person name="Ingsriswang S."/>
            <person name="Tangphatsornruang S."/>
            <person name="Chantasingh D."/>
            <person name="Luangsa-ard J.J."/>
            <person name="Eurwilaichitr L."/>
        </authorList>
    </citation>
    <scope>NUCLEOTIDE SEQUENCE [LARGE SCALE GENOMIC DNA]</scope>
    <source>
        <strain evidence="2 3">BCC 54312</strain>
    </source>
</reference>
<accession>A0A367LDF2</accession>
<protein>
    <submittedName>
        <fullName evidence="2">Uncharacterized protein</fullName>
    </submittedName>
</protein>
<dbReference type="Proteomes" id="UP000253664">
    <property type="component" value="Unassembled WGS sequence"/>
</dbReference>
<feature type="compositionally biased region" description="Low complexity" evidence="1">
    <location>
        <begin position="76"/>
        <end position="87"/>
    </location>
</feature>
<feature type="region of interest" description="Disordered" evidence="1">
    <location>
        <begin position="25"/>
        <end position="113"/>
    </location>
</feature>